<name>A0A090WQF7_9FLAO</name>
<evidence type="ECO:0000256" key="1">
    <source>
        <dbReference type="SAM" id="MobiDB-lite"/>
    </source>
</evidence>
<feature type="region of interest" description="Disordered" evidence="1">
    <location>
        <begin position="1"/>
        <end position="37"/>
    </location>
</feature>
<feature type="compositionally biased region" description="Gly residues" evidence="1">
    <location>
        <begin position="16"/>
        <end position="25"/>
    </location>
</feature>
<evidence type="ECO:0000313" key="2">
    <source>
        <dbReference type="EMBL" id="GAL78433.1"/>
    </source>
</evidence>
<reference evidence="2 3" key="1">
    <citation type="journal article" date="2014" name="Genome Announc.">
        <title>Draft Genome Sequences of Marine Flavobacterium Algibacter lectus Strains SS8 and NR4.</title>
        <authorList>
            <person name="Takatani N."/>
            <person name="Nakanishi M."/>
            <person name="Meirelles P."/>
            <person name="Mino S."/>
            <person name="Suda W."/>
            <person name="Oshima K."/>
            <person name="Hattori M."/>
            <person name="Ohkuma M."/>
            <person name="Hosokawa M."/>
            <person name="Miyashita K."/>
            <person name="Thompson F.L."/>
            <person name="Niwa A."/>
            <person name="Sawabe T."/>
            <person name="Sawabe T."/>
        </authorList>
    </citation>
    <scope>NUCLEOTIDE SEQUENCE [LARGE SCALE GENOMIC DNA]</scope>
    <source>
        <strain evidence="3">JCM19274</strain>
    </source>
</reference>
<protein>
    <submittedName>
        <fullName evidence="2">Uncharacterized protein</fullName>
    </submittedName>
</protein>
<dbReference type="EMBL" id="BBNU01000003">
    <property type="protein sequence ID" value="GAL78433.1"/>
    <property type="molecule type" value="Genomic_DNA"/>
</dbReference>
<organism evidence="2 3">
    <name type="scientific">Algibacter lectus</name>
    <dbReference type="NCBI Taxonomy" id="221126"/>
    <lineage>
        <taxon>Bacteria</taxon>
        <taxon>Pseudomonadati</taxon>
        <taxon>Bacteroidota</taxon>
        <taxon>Flavobacteriia</taxon>
        <taxon>Flavobacteriales</taxon>
        <taxon>Flavobacteriaceae</taxon>
        <taxon>Algibacter</taxon>
    </lineage>
</organism>
<dbReference type="AlphaFoldDB" id="A0A090WQF7"/>
<comment type="caution">
    <text evidence="2">The sequence shown here is derived from an EMBL/GenBank/DDBJ whole genome shotgun (WGS) entry which is preliminary data.</text>
</comment>
<evidence type="ECO:0000313" key="3">
    <source>
        <dbReference type="Proteomes" id="UP000029643"/>
    </source>
</evidence>
<sequence length="37" mass="3715">MAKHAPAITPPSIGKPMGGVTGGGWHTSSLSGAYKTY</sequence>
<gene>
    <name evidence="2" type="ORF">JCM19274_897</name>
</gene>
<dbReference type="Proteomes" id="UP000029643">
    <property type="component" value="Unassembled WGS sequence"/>
</dbReference>
<proteinExistence type="predicted"/>
<accession>A0A090WQF7</accession>